<dbReference type="HAMAP" id="MF_00362">
    <property type="entry name" value="Ribosomal_uL10"/>
    <property type="match status" value="1"/>
</dbReference>
<keyword evidence="7" id="KW-0694">RNA-binding</keyword>
<dbReference type="PANTHER" id="PTHR11560">
    <property type="entry name" value="39S RIBOSOMAL PROTEIN L10, MITOCHONDRIAL"/>
    <property type="match status" value="1"/>
</dbReference>
<evidence type="ECO:0000256" key="4">
    <source>
        <dbReference type="ARBA" id="ARBA00023274"/>
    </source>
</evidence>
<dbReference type="GO" id="GO:0006412">
    <property type="term" value="P:translation"/>
    <property type="evidence" value="ECO:0007669"/>
    <property type="project" value="UniProtKB-UniRule"/>
</dbReference>
<comment type="function">
    <text evidence="1 7">Forms part of the ribosomal stalk, playing a central role in the interaction of the ribosome with GTP-bound translation factors.</text>
</comment>
<organism evidence="10 12">
    <name type="scientific">Actinobaculum suis</name>
    <dbReference type="NCBI Taxonomy" id="1657"/>
    <lineage>
        <taxon>Bacteria</taxon>
        <taxon>Bacillati</taxon>
        <taxon>Actinomycetota</taxon>
        <taxon>Actinomycetes</taxon>
        <taxon>Actinomycetales</taxon>
        <taxon>Actinomycetaceae</taxon>
        <taxon>Actinobaculum</taxon>
    </lineage>
</organism>
<dbReference type="GO" id="GO:0015934">
    <property type="term" value="C:large ribosomal subunit"/>
    <property type="evidence" value="ECO:0007669"/>
    <property type="project" value="InterPro"/>
</dbReference>
<dbReference type="Proteomes" id="UP000182744">
    <property type="component" value="Unassembled WGS sequence"/>
</dbReference>
<accession>A0A0K9EVX0</accession>
<evidence type="ECO:0000256" key="2">
    <source>
        <dbReference type="ARBA" id="ARBA00008889"/>
    </source>
</evidence>
<dbReference type="Proteomes" id="UP000269974">
    <property type="component" value="Unassembled WGS sequence"/>
</dbReference>
<dbReference type="OrthoDB" id="3186107at2"/>
<reference evidence="8" key="4">
    <citation type="submission" date="2023-10" db="EMBL/GenBank/DDBJ databases">
        <title>Whole Genome based description of the genera Actinobaculum and Actinotignum reveals a complex phylogenetic relationship within the species included in the genus Actinotignum.</title>
        <authorList>
            <person name="Jensen C.S."/>
            <person name="Dargis R."/>
            <person name="Kemp M."/>
            <person name="Christensen J.J."/>
        </authorList>
    </citation>
    <scope>NUCLEOTIDE SEQUENCE</scope>
    <source>
        <strain evidence="8">Actinobaculum_suis_CCUG19206T</strain>
    </source>
</reference>
<protein>
    <recommendedName>
        <fullName evidence="6 7">Large ribosomal subunit protein uL10</fullName>
    </recommendedName>
</protein>
<dbReference type="Pfam" id="PF00466">
    <property type="entry name" value="Ribosomal_L10"/>
    <property type="match status" value="1"/>
</dbReference>
<dbReference type="InterPro" id="IPR043141">
    <property type="entry name" value="Ribosomal_uL10-like_sf"/>
</dbReference>
<sequence>MSRKDKDAVIAELKGLFESSSAVLFTEYRGLTVGEMKDLRRSFKGEAVYKVAKNTLVKLAAEQAGIELPDELHQGPTAIAFVQGEPPVIAKAMRTFAKEHEALQVKGGYMDGQHLDADGVKTLADLESRETLLGKSAGVLKALLYRTAYVLDAPASKAVRTVEALRQKKETAEAGA</sequence>
<dbReference type="STRING" id="1657.ACU20_01115"/>
<dbReference type="InterPro" id="IPR002363">
    <property type="entry name" value="Ribosomal_uL10_CS_bac"/>
</dbReference>
<gene>
    <name evidence="7 10" type="primary">rplJ</name>
    <name evidence="10" type="ORF">NCTC10327_00659</name>
    <name evidence="8" type="ORF">R6G71_05395</name>
    <name evidence="9" type="ORF">SAMN05421878_103118</name>
</gene>
<reference evidence="11" key="2">
    <citation type="submission" date="2016-10" db="EMBL/GenBank/DDBJ databases">
        <authorList>
            <person name="Varghese N."/>
        </authorList>
    </citation>
    <scope>NUCLEOTIDE SEQUENCE [LARGE SCALE GENOMIC DNA]</scope>
    <source>
        <strain evidence="11">DSM 20639</strain>
    </source>
</reference>
<evidence type="ECO:0000256" key="6">
    <source>
        <dbReference type="ARBA" id="ARBA00035202"/>
    </source>
</evidence>
<evidence type="ECO:0000256" key="7">
    <source>
        <dbReference type="HAMAP-Rule" id="MF_00362"/>
    </source>
</evidence>
<evidence type="ECO:0000313" key="12">
    <source>
        <dbReference type="Proteomes" id="UP000269974"/>
    </source>
</evidence>
<dbReference type="EMBL" id="JAWNFU010000003">
    <property type="protein sequence ID" value="MDY5153484.1"/>
    <property type="molecule type" value="Genomic_DNA"/>
</dbReference>
<dbReference type="InterPro" id="IPR047865">
    <property type="entry name" value="Ribosomal_uL10_bac_type"/>
</dbReference>
<dbReference type="Gene3D" id="6.10.250.290">
    <property type="match status" value="1"/>
</dbReference>
<keyword evidence="3 7" id="KW-0689">Ribosomal protein</keyword>
<dbReference type="Gene3D" id="3.30.70.1730">
    <property type="match status" value="1"/>
</dbReference>
<dbReference type="InterPro" id="IPR022973">
    <property type="entry name" value="Ribosomal_uL10_bac"/>
</dbReference>
<dbReference type="EMBL" id="UYIO01000001">
    <property type="protein sequence ID" value="VDG75976.1"/>
    <property type="molecule type" value="Genomic_DNA"/>
</dbReference>
<dbReference type="SUPFAM" id="SSF160369">
    <property type="entry name" value="Ribosomal protein L10-like"/>
    <property type="match status" value="1"/>
</dbReference>
<dbReference type="GO" id="GO:0070180">
    <property type="term" value="F:large ribosomal subunit rRNA binding"/>
    <property type="evidence" value="ECO:0007669"/>
    <property type="project" value="UniProtKB-UniRule"/>
</dbReference>
<dbReference type="PROSITE" id="PS01109">
    <property type="entry name" value="RIBOSOMAL_L10"/>
    <property type="match status" value="1"/>
</dbReference>
<evidence type="ECO:0000313" key="9">
    <source>
        <dbReference type="EMBL" id="SDE19459.1"/>
    </source>
</evidence>
<evidence type="ECO:0000256" key="5">
    <source>
        <dbReference type="ARBA" id="ARBA00026025"/>
    </source>
</evidence>
<reference evidence="9" key="1">
    <citation type="submission" date="2016-10" db="EMBL/GenBank/DDBJ databases">
        <authorList>
            <person name="Varghese N."/>
            <person name="Submissions S."/>
        </authorList>
    </citation>
    <scope>NUCLEOTIDE SEQUENCE</scope>
    <source>
        <strain evidence="9">DSM 20639</strain>
    </source>
</reference>
<dbReference type="InterPro" id="IPR001790">
    <property type="entry name" value="Ribosomal_uL10"/>
</dbReference>
<comment type="subunit">
    <text evidence="5 7">Part of the ribosomal stalk of the 50S ribosomal subunit. The N-terminus interacts with L11 and the large rRNA to form the base of the stalk. The C-terminus forms an elongated spine to which L12 dimers bind in a sequential fashion forming a multimeric L10(L12)X complex.</text>
</comment>
<dbReference type="EMBL" id="FNAU01000003">
    <property type="protein sequence ID" value="SDE19459.1"/>
    <property type="molecule type" value="Genomic_DNA"/>
</dbReference>
<reference evidence="10 12" key="3">
    <citation type="submission" date="2018-11" db="EMBL/GenBank/DDBJ databases">
        <authorList>
            <consortium name="Pathogen Informatics"/>
        </authorList>
    </citation>
    <scope>NUCLEOTIDE SEQUENCE [LARGE SCALE GENOMIC DNA]</scope>
    <source>
        <strain evidence="10 12">NCTC10327</strain>
    </source>
</reference>
<evidence type="ECO:0000256" key="1">
    <source>
        <dbReference type="ARBA" id="ARBA00002633"/>
    </source>
</evidence>
<evidence type="ECO:0000313" key="10">
    <source>
        <dbReference type="EMBL" id="VDG75976.1"/>
    </source>
</evidence>
<keyword evidence="11" id="KW-1185">Reference proteome</keyword>
<comment type="similarity">
    <text evidence="2 7">Belongs to the universal ribosomal protein uL10 family.</text>
</comment>
<dbReference type="CDD" id="cd05797">
    <property type="entry name" value="Ribosomal_L10"/>
    <property type="match status" value="1"/>
</dbReference>
<name>A0A0K9EVX0_9ACTO</name>
<keyword evidence="4 7" id="KW-0687">Ribonucleoprotein</keyword>
<dbReference type="RefSeq" id="WP_049618706.1">
    <property type="nucleotide sequence ID" value="NZ_FNAU01000003.1"/>
</dbReference>
<dbReference type="GO" id="GO:0003735">
    <property type="term" value="F:structural constituent of ribosome"/>
    <property type="evidence" value="ECO:0007669"/>
    <property type="project" value="InterPro"/>
</dbReference>
<dbReference type="AlphaFoldDB" id="A0A0K9EVX0"/>
<dbReference type="Proteomes" id="UP001273799">
    <property type="component" value="Unassembled WGS sequence"/>
</dbReference>
<proteinExistence type="inferred from homology"/>
<evidence type="ECO:0000313" key="8">
    <source>
        <dbReference type="EMBL" id="MDY5153484.1"/>
    </source>
</evidence>
<dbReference type="PATRIC" id="fig|1657.3.peg.53"/>
<keyword evidence="7" id="KW-0699">rRNA-binding</keyword>
<dbReference type="NCBIfam" id="NF000955">
    <property type="entry name" value="PRK00099.1-1"/>
    <property type="match status" value="1"/>
</dbReference>
<evidence type="ECO:0000256" key="3">
    <source>
        <dbReference type="ARBA" id="ARBA00022980"/>
    </source>
</evidence>
<evidence type="ECO:0000313" key="11">
    <source>
        <dbReference type="Proteomes" id="UP000182744"/>
    </source>
</evidence>